<feature type="chain" id="PRO_5004598849" evidence="1">
    <location>
        <begin position="29"/>
        <end position="310"/>
    </location>
</feature>
<accession>T5KGG6</accession>
<gene>
    <name evidence="2" type="ORF">L687_01990</name>
</gene>
<evidence type="ECO:0000313" key="3">
    <source>
        <dbReference type="Proteomes" id="UP000016033"/>
    </source>
</evidence>
<name>T5KGG6_MICMQ</name>
<reference evidence="2 3" key="1">
    <citation type="journal article" date="2013" name="Genome Announc.">
        <title>Whole-genome sequences of five oyster-associated bacteria show potential for crude oil hydrocarbon degradation.</title>
        <authorList>
            <person name="Chauhan A."/>
            <person name="Green S."/>
            <person name="Pathak A."/>
            <person name="Thomas J."/>
            <person name="Venkatramanan R."/>
        </authorList>
    </citation>
    <scope>NUCLEOTIDE SEQUENCE [LARGE SCALE GENOMIC DNA]</scope>
    <source>
        <strain evidence="2 3">MF109</strain>
    </source>
</reference>
<comment type="caution">
    <text evidence="2">The sequence shown here is derived from an EMBL/GenBank/DDBJ whole genome shotgun (WGS) entry which is preliminary data.</text>
</comment>
<dbReference type="EMBL" id="ATAO01000195">
    <property type="protein sequence ID" value="EQM75833.1"/>
    <property type="molecule type" value="Genomic_DNA"/>
</dbReference>
<sequence>MMQRTRELLVAIAATIALTTTMALPAHASDSDVDGAESVAATIEAATPTTILSQPGMVRGGQLSTTVGEISAAVPLSAEENVVVSVPIDGGTQTERRAIELPDEIPISDGVVAEDGTVVFTADDSSGDAVAVQTLADGSTRIQTVMGSPESPREFGYRMDGYQPYQSDTGEVIFLDESGDYVPVAAPWATDANGAAVETRYEVRGDELFQVVTPSATTAYPVVADPSWIWNGPIWGMKLTRAETSRVRDYTAAVGMCGIFAKALPKVFQACAVLGSYIVAQAHIAQGDNPKTCLFFTAAPVPGVIMRVTC</sequence>
<dbReference type="Proteomes" id="UP000016033">
    <property type="component" value="Unassembled WGS sequence"/>
</dbReference>
<organism evidence="2 3">
    <name type="scientific">Microbacterium maritypicum MF109</name>
    <dbReference type="NCBI Taxonomy" id="1333857"/>
    <lineage>
        <taxon>Bacteria</taxon>
        <taxon>Bacillati</taxon>
        <taxon>Actinomycetota</taxon>
        <taxon>Actinomycetes</taxon>
        <taxon>Micrococcales</taxon>
        <taxon>Microbacteriaceae</taxon>
        <taxon>Microbacterium</taxon>
    </lineage>
</organism>
<dbReference type="AlphaFoldDB" id="T5KGG6"/>
<evidence type="ECO:0000313" key="2">
    <source>
        <dbReference type="EMBL" id="EQM75833.1"/>
    </source>
</evidence>
<feature type="signal peptide" evidence="1">
    <location>
        <begin position="1"/>
        <end position="28"/>
    </location>
</feature>
<dbReference type="PATRIC" id="fig|1333857.3.peg.2308"/>
<evidence type="ECO:0000256" key="1">
    <source>
        <dbReference type="SAM" id="SignalP"/>
    </source>
</evidence>
<keyword evidence="1" id="KW-0732">Signal</keyword>
<protein>
    <submittedName>
        <fullName evidence="2">Uncharacterized protein</fullName>
    </submittedName>
</protein>
<proteinExistence type="predicted"/>